<gene>
    <name evidence="2" type="ORF">BJ878DRAFT_485328</name>
</gene>
<keyword evidence="1" id="KW-0496">Mitochondrion</keyword>
<dbReference type="OrthoDB" id="2210at2759"/>
<comment type="function">
    <text evidence="1">Component of the mitochondrial ribosome (mitoribosome), a dedicated translation machinery responsible for the synthesis of mitochondrial genome-encoded proteins, including at least some of the essential transmembrane subunits of the mitochondrial respiratory chain. The mitoribosomes are attached to the mitochondrial inner membrane and translation products are cotranslationally integrated into the membrane.</text>
</comment>
<keyword evidence="3" id="KW-1185">Reference proteome</keyword>
<reference evidence="2" key="1">
    <citation type="journal article" date="2021" name="IMA Fungus">
        <title>Genomic characterization of three marine fungi, including Emericellopsis atlantica sp. nov. with signatures of a generalist lifestyle and marine biomass degradation.</title>
        <authorList>
            <person name="Hagestad O.C."/>
            <person name="Hou L."/>
            <person name="Andersen J.H."/>
            <person name="Hansen E.H."/>
            <person name="Altermark B."/>
            <person name="Li C."/>
            <person name="Kuhnert E."/>
            <person name="Cox R.J."/>
            <person name="Crous P.W."/>
            <person name="Spatafora J.W."/>
            <person name="Lail K."/>
            <person name="Amirebrahimi M."/>
            <person name="Lipzen A."/>
            <person name="Pangilinan J."/>
            <person name="Andreopoulos W."/>
            <person name="Hayes R.D."/>
            <person name="Ng V."/>
            <person name="Grigoriev I.V."/>
            <person name="Jackson S.A."/>
            <person name="Sutton T.D.S."/>
            <person name="Dobson A.D.W."/>
            <person name="Rama T."/>
        </authorList>
    </citation>
    <scope>NUCLEOTIDE SEQUENCE</scope>
    <source>
        <strain evidence="2">TRa3180A</strain>
    </source>
</reference>
<name>A0A9P7ZBP4_9HELO</name>
<dbReference type="AlphaFoldDB" id="A0A9P7ZBP4"/>
<dbReference type="GO" id="GO:0032543">
    <property type="term" value="P:mitochondrial translation"/>
    <property type="evidence" value="ECO:0007669"/>
    <property type="project" value="InterPro"/>
</dbReference>
<evidence type="ECO:0000313" key="2">
    <source>
        <dbReference type="EMBL" id="KAG9249233.1"/>
    </source>
</evidence>
<dbReference type="EMBL" id="MU253738">
    <property type="protein sequence ID" value="KAG9249233.1"/>
    <property type="molecule type" value="Genomic_DNA"/>
</dbReference>
<dbReference type="InterPro" id="IPR017264">
    <property type="entry name" value="Ribosomal_mS37_fun"/>
</dbReference>
<comment type="caution">
    <text evidence="2">The sequence shown here is derived from an EMBL/GenBank/DDBJ whole genome shotgun (WGS) entry which is preliminary data.</text>
</comment>
<keyword evidence="1" id="KW-0689">Ribosomal protein</keyword>
<dbReference type="Proteomes" id="UP000887226">
    <property type="component" value="Unassembled WGS sequence"/>
</dbReference>
<dbReference type="GO" id="GO:0005763">
    <property type="term" value="C:mitochondrial small ribosomal subunit"/>
    <property type="evidence" value="ECO:0007669"/>
    <property type="project" value="TreeGrafter"/>
</dbReference>
<protein>
    <recommendedName>
        <fullName evidence="1">Small ribosomal subunit protein mS37</fullName>
    </recommendedName>
</protein>
<dbReference type="PIRSF" id="PIRSF037706">
    <property type="entry name" value="MRP10"/>
    <property type="match status" value="1"/>
</dbReference>
<comment type="subcellular location">
    <subcellularLocation>
        <location evidence="1">Mitochondrion</location>
    </subcellularLocation>
</comment>
<dbReference type="PANTHER" id="PTHR28066">
    <property type="entry name" value="37S RIBOSOMAL PROTEIN MRP10, MITOCHONDRIAL"/>
    <property type="match status" value="1"/>
</dbReference>
<evidence type="ECO:0000256" key="1">
    <source>
        <dbReference type="PIRNR" id="PIRNR037706"/>
    </source>
</evidence>
<keyword evidence="1" id="KW-0687">Ribonucleoprotein</keyword>
<accession>A0A9P7ZBP4</accession>
<proteinExistence type="inferred from homology"/>
<organism evidence="2 3">
    <name type="scientific">Calycina marina</name>
    <dbReference type="NCBI Taxonomy" id="1763456"/>
    <lineage>
        <taxon>Eukaryota</taxon>
        <taxon>Fungi</taxon>
        <taxon>Dikarya</taxon>
        <taxon>Ascomycota</taxon>
        <taxon>Pezizomycotina</taxon>
        <taxon>Leotiomycetes</taxon>
        <taxon>Helotiales</taxon>
        <taxon>Pezizellaceae</taxon>
        <taxon>Calycina</taxon>
    </lineage>
</organism>
<dbReference type="PANTHER" id="PTHR28066:SF1">
    <property type="entry name" value="SMALL RIBOSOMAL SUBUNIT PROTEIN MS37"/>
    <property type="match status" value="1"/>
</dbReference>
<dbReference type="GO" id="GO:0003735">
    <property type="term" value="F:structural constituent of ribosome"/>
    <property type="evidence" value="ECO:0007669"/>
    <property type="project" value="InterPro"/>
</dbReference>
<sequence>MAPKGASTKLVPMRLPPLSKLKVRRPNAGEVNPCLAIMSSVLTCWASAGYNVAGCQAIEMQLRQCMDAPKQPARPKNTINYHLSRMYPNLVGPRKRK</sequence>
<comment type="similarity">
    <text evidence="1">Belongs to the mitochondrion-specific ribosomal protein mS37 family.</text>
</comment>
<evidence type="ECO:0000313" key="3">
    <source>
        <dbReference type="Proteomes" id="UP000887226"/>
    </source>
</evidence>
<comment type="subunit">
    <text evidence="1">Component of the mitochondrial small ribosomal subunit.</text>
</comment>